<dbReference type="EMBL" id="JBHLYQ010000079">
    <property type="protein sequence ID" value="MFC0082206.1"/>
    <property type="molecule type" value="Genomic_DNA"/>
</dbReference>
<evidence type="ECO:0000313" key="1">
    <source>
        <dbReference type="EMBL" id="MFC0082206.1"/>
    </source>
</evidence>
<name>A0ABV6C3E5_9ACTN</name>
<comment type="caution">
    <text evidence="1">The sequence shown here is derived from an EMBL/GenBank/DDBJ whole genome shotgun (WGS) entry which is preliminary data.</text>
</comment>
<evidence type="ECO:0000313" key="2">
    <source>
        <dbReference type="Proteomes" id="UP001589788"/>
    </source>
</evidence>
<protein>
    <submittedName>
        <fullName evidence="1">Uncharacterized protein</fullName>
    </submittedName>
</protein>
<organism evidence="1 2">
    <name type="scientific">Aciditerrimonas ferrireducens</name>
    <dbReference type="NCBI Taxonomy" id="667306"/>
    <lineage>
        <taxon>Bacteria</taxon>
        <taxon>Bacillati</taxon>
        <taxon>Actinomycetota</taxon>
        <taxon>Acidimicrobiia</taxon>
        <taxon>Acidimicrobiales</taxon>
        <taxon>Acidimicrobiaceae</taxon>
        <taxon>Aciditerrimonas</taxon>
    </lineage>
</organism>
<dbReference type="RefSeq" id="WP_248106183.1">
    <property type="nucleotide sequence ID" value="NZ_JAKHEX010000004.1"/>
</dbReference>
<gene>
    <name evidence="1" type="ORF">ACFFRE_08605</name>
</gene>
<keyword evidence="2" id="KW-1185">Reference proteome</keyword>
<accession>A0ABV6C3E5</accession>
<proteinExistence type="predicted"/>
<dbReference type="Proteomes" id="UP001589788">
    <property type="component" value="Unassembled WGS sequence"/>
</dbReference>
<sequence>MRRSADGAGALGTLRRLVPPSHRLFAVFEDRAAAEEALAGAAAAGVLDTRGCWWFDGQEGARFLDPTEPIQGLTGALLRVMVWVFSTNVEYLTILADALRGGRTAVAVPVRGQDAADRAARWLWFGGGEAFAYTTHLNYVPVQL</sequence>
<reference evidence="1 2" key="1">
    <citation type="submission" date="2024-09" db="EMBL/GenBank/DDBJ databases">
        <authorList>
            <person name="Sun Q."/>
            <person name="Mori K."/>
        </authorList>
    </citation>
    <scope>NUCLEOTIDE SEQUENCE [LARGE SCALE GENOMIC DNA]</scope>
    <source>
        <strain evidence="1 2">JCM 15389</strain>
    </source>
</reference>